<keyword evidence="2" id="KW-1185">Reference proteome</keyword>
<dbReference type="OrthoDB" id="1934999at2759"/>
<accession>A0A7J6UWX3</accession>
<reference evidence="1 2" key="1">
    <citation type="submission" date="2020-06" db="EMBL/GenBank/DDBJ databases">
        <title>Transcriptomic and genomic resources for Thalictrum thalictroides and T. hernandezii: Facilitating candidate gene discovery in an emerging model plant lineage.</title>
        <authorList>
            <person name="Arias T."/>
            <person name="Riano-Pachon D.M."/>
            <person name="Di Stilio V.S."/>
        </authorList>
    </citation>
    <scope>NUCLEOTIDE SEQUENCE [LARGE SCALE GENOMIC DNA]</scope>
    <source>
        <strain evidence="2">cv. WT478/WT964</strain>
        <tissue evidence="1">Leaves</tissue>
    </source>
</reference>
<protein>
    <recommendedName>
        <fullName evidence="3">Embryo defective</fullName>
    </recommendedName>
</protein>
<gene>
    <name evidence="1" type="ORF">FRX31_033422</name>
</gene>
<evidence type="ECO:0008006" key="3">
    <source>
        <dbReference type="Google" id="ProtNLM"/>
    </source>
</evidence>
<organism evidence="1 2">
    <name type="scientific">Thalictrum thalictroides</name>
    <name type="common">Rue-anemone</name>
    <name type="synonym">Anemone thalictroides</name>
    <dbReference type="NCBI Taxonomy" id="46969"/>
    <lineage>
        <taxon>Eukaryota</taxon>
        <taxon>Viridiplantae</taxon>
        <taxon>Streptophyta</taxon>
        <taxon>Embryophyta</taxon>
        <taxon>Tracheophyta</taxon>
        <taxon>Spermatophyta</taxon>
        <taxon>Magnoliopsida</taxon>
        <taxon>Ranunculales</taxon>
        <taxon>Ranunculaceae</taxon>
        <taxon>Thalictroideae</taxon>
        <taxon>Thalictrum</taxon>
    </lineage>
</organism>
<comment type="caution">
    <text evidence="1">The sequence shown here is derived from an EMBL/GenBank/DDBJ whole genome shotgun (WGS) entry which is preliminary data.</text>
</comment>
<dbReference type="PANTHER" id="PTHR36000:SF2">
    <property type="entry name" value="DEFECTIVE 1273 PROTEIN, PUTATIVE-RELATED"/>
    <property type="match status" value="1"/>
</dbReference>
<dbReference type="EMBL" id="JABWDY010041977">
    <property type="protein sequence ID" value="KAF5176991.1"/>
    <property type="molecule type" value="Genomic_DNA"/>
</dbReference>
<feature type="non-terminal residue" evidence="1">
    <location>
        <position position="185"/>
    </location>
</feature>
<dbReference type="PANTHER" id="PTHR36000">
    <property type="entry name" value="DEFECTIVE 1273 PROTEIN, PUTATIVE-RELATED"/>
    <property type="match status" value="1"/>
</dbReference>
<name>A0A7J6UWX3_THATH</name>
<dbReference type="AlphaFoldDB" id="A0A7J6UWX3"/>
<evidence type="ECO:0000313" key="1">
    <source>
        <dbReference type="EMBL" id="KAF5176991.1"/>
    </source>
</evidence>
<proteinExistence type="predicted"/>
<evidence type="ECO:0000313" key="2">
    <source>
        <dbReference type="Proteomes" id="UP000554482"/>
    </source>
</evidence>
<feature type="non-terminal residue" evidence="1">
    <location>
        <position position="1"/>
    </location>
</feature>
<dbReference type="Proteomes" id="UP000554482">
    <property type="component" value="Unassembled WGS sequence"/>
</dbReference>
<sequence length="185" mass="20262">SSPSIFDLHSTVPSSTLTASSSPSSLSLSVFQKALASRIDIQGLYPFQNPTPIVGCTMNMAEGESAGPGRLNWDHILGEIHKVCESLPQPVPWAEALENFLEFILDLVYAVMKDTTLELYPQLKEVGLPWHLVAVAAVFILLKLPGPYWARIFFSHFANGALIMLRGLKGIVPLHCITRCVAFIS</sequence>